<organism evidence="8 9">
    <name type="scientific">Sulfurimonas aquatica</name>
    <dbReference type="NCBI Taxonomy" id="2672570"/>
    <lineage>
        <taxon>Bacteria</taxon>
        <taxon>Pseudomonadati</taxon>
        <taxon>Campylobacterota</taxon>
        <taxon>Epsilonproteobacteria</taxon>
        <taxon>Campylobacterales</taxon>
        <taxon>Sulfurimonadaceae</taxon>
        <taxon>Sulfurimonas</taxon>
    </lineage>
</organism>
<dbReference type="EMBL" id="CP046072">
    <property type="protein sequence ID" value="QSZ42919.1"/>
    <property type="molecule type" value="Genomic_DNA"/>
</dbReference>
<reference evidence="8" key="1">
    <citation type="submission" date="2019-11" db="EMBL/GenBank/DDBJ databases">
        <authorList>
            <person name="Kojima H."/>
        </authorList>
    </citation>
    <scope>NUCLEOTIDE SEQUENCE</scope>
    <source>
        <strain evidence="8">H1576</strain>
    </source>
</reference>
<reference evidence="8" key="2">
    <citation type="submission" date="2021-04" db="EMBL/GenBank/DDBJ databases">
        <title>Isolation and characterization of a novel species of the genus Sulfurimonas.</title>
        <authorList>
            <person name="Fukui M."/>
        </authorList>
    </citation>
    <scope>NUCLEOTIDE SEQUENCE</scope>
    <source>
        <strain evidence="8">H1576</strain>
    </source>
</reference>
<proteinExistence type="predicted"/>
<protein>
    <submittedName>
        <fullName evidence="8">Mechanosensitive ion channel</fullName>
    </submittedName>
</protein>
<dbReference type="KEGG" id="saqt:GJV85_12640"/>
<keyword evidence="4 5" id="KW-0472">Membrane</keyword>
<accession>A0A975B2A2</accession>
<evidence type="ECO:0000259" key="7">
    <source>
        <dbReference type="Pfam" id="PF00924"/>
    </source>
</evidence>
<dbReference type="PANTHER" id="PTHR30566:SF5">
    <property type="entry name" value="MECHANOSENSITIVE ION CHANNEL PROTEIN 1, MITOCHONDRIAL-RELATED"/>
    <property type="match status" value="1"/>
</dbReference>
<dbReference type="Gene3D" id="2.30.30.60">
    <property type="match status" value="1"/>
</dbReference>
<dbReference type="InterPro" id="IPR006685">
    <property type="entry name" value="MscS_channel_2nd"/>
</dbReference>
<dbReference type="PANTHER" id="PTHR30566">
    <property type="entry name" value="YNAI-RELATED MECHANOSENSITIVE ION CHANNEL"/>
    <property type="match status" value="1"/>
</dbReference>
<keyword evidence="6" id="KW-0732">Signal</keyword>
<evidence type="ECO:0000256" key="6">
    <source>
        <dbReference type="SAM" id="SignalP"/>
    </source>
</evidence>
<evidence type="ECO:0000256" key="3">
    <source>
        <dbReference type="ARBA" id="ARBA00022989"/>
    </source>
</evidence>
<evidence type="ECO:0000313" key="9">
    <source>
        <dbReference type="Proteomes" id="UP000671852"/>
    </source>
</evidence>
<dbReference type="Proteomes" id="UP000671852">
    <property type="component" value="Chromosome"/>
</dbReference>
<feature type="domain" description="Mechanosensitive ion channel MscS" evidence="7">
    <location>
        <begin position="278"/>
        <end position="359"/>
    </location>
</feature>
<evidence type="ECO:0000256" key="5">
    <source>
        <dbReference type="SAM" id="Phobius"/>
    </source>
</evidence>
<evidence type="ECO:0000256" key="4">
    <source>
        <dbReference type="ARBA" id="ARBA00023136"/>
    </source>
</evidence>
<gene>
    <name evidence="8" type="ORF">GJV85_12640</name>
</gene>
<dbReference type="GO" id="GO:0016020">
    <property type="term" value="C:membrane"/>
    <property type="evidence" value="ECO:0007669"/>
    <property type="project" value="UniProtKB-SubCell"/>
</dbReference>
<dbReference type="RefSeq" id="WP_207561731.1">
    <property type="nucleotide sequence ID" value="NZ_CP046072.1"/>
</dbReference>
<comment type="subcellular location">
    <subcellularLocation>
        <location evidence="1">Membrane</location>
    </subcellularLocation>
</comment>
<keyword evidence="2 5" id="KW-0812">Transmembrane</keyword>
<dbReference type="InterPro" id="IPR010920">
    <property type="entry name" value="LSM_dom_sf"/>
</dbReference>
<feature type="chain" id="PRO_5037446510" evidence="6">
    <location>
        <begin position="24"/>
        <end position="461"/>
    </location>
</feature>
<dbReference type="Pfam" id="PF00924">
    <property type="entry name" value="MS_channel_2nd"/>
    <property type="match status" value="1"/>
</dbReference>
<feature type="transmembrane region" description="Helical" evidence="5">
    <location>
        <begin position="201"/>
        <end position="220"/>
    </location>
</feature>
<evidence type="ECO:0000256" key="2">
    <source>
        <dbReference type="ARBA" id="ARBA00022692"/>
    </source>
</evidence>
<name>A0A975B2A2_9BACT</name>
<dbReference type="AlphaFoldDB" id="A0A975B2A2"/>
<evidence type="ECO:0000313" key="8">
    <source>
        <dbReference type="EMBL" id="QSZ42919.1"/>
    </source>
</evidence>
<evidence type="ECO:0000256" key="1">
    <source>
        <dbReference type="ARBA" id="ARBA00004370"/>
    </source>
</evidence>
<dbReference type="SUPFAM" id="SSF50182">
    <property type="entry name" value="Sm-like ribonucleoproteins"/>
    <property type="match status" value="1"/>
</dbReference>
<feature type="transmembrane region" description="Helical" evidence="5">
    <location>
        <begin position="232"/>
        <end position="251"/>
    </location>
</feature>
<dbReference type="GO" id="GO:0008381">
    <property type="term" value="F:mechanosensitive monoatomic ion channel activity"/>
    <property type="evidence" value="ECO:0007669"/>
    <property type="project" value="UniProtKB-ARBA"/>
</dbReference>
<keyword evidence="9" id="KW-1185">Reference proteome</keyword>
<sequence>MIKIIFSLLFSFCFILADTNTTAPIKKNIWDNDNIWIKTYANNRNYKIIINNIVKIEQKIKKVKYDMEYLEELHSRLEVQKSKLNLYERNKSFDRLLLPYKFEVQEITIQDYVFKDAKNQLSKTIDKYIELKNEFYKAHSLLKSSAKKEKLVRKADLEYFKEFSQNIDKTYSNLIEAKNELDEKYELYLENKLQKHLITSYILLAAYIIYKIFSYFLLYIESKLHKETSQIRYKKVLSIFFFLGTFIFLVVRYMEDFLYIVTFLSVVAAALTIATREIILNIIGSIYIFFSNMVRVGDRIMVQFETKHTIGDIVDISLMKIKLNEIEDYSNLKEIKNVGRTIYVPNSYVFTKVFYNYSRKKDGLINDLIEFEFTPATDFSEVEKITSDVFSKLESDFKITFTLNNLKTGIIGLISYNINYKVASKMRGEISIKLLQAYSDSGNIKLKSSKPSTKAKVDDGE</sequence>
<keyword evidence="3 5" id="KW-1133">Transmembrane helix</keyword>
<feature type="signal peptide" evidence="6">
    <location>
        <begin position="1"/>
        <end position="23"/>
    </location>
</feature>
<dbReference type="InterPro" id="IPR023408">
    <property type="entry name" value="MscS_beta-dom_sf"/>
</dbReference>
<feature type="transmembrane region" description="Helical" evidence="5">
    <location>
        <begin position="257"/>
        <end position="290"/>
    </location>
</feature>